<organism evidence="2 3">
    <name type="scientific">Ramlibacter algicola</name>
    <dbReference type="NCBI Taxonomy" id="2795217"/>
    <lineage>
        <taxon>Bacteria</taxon>
        <taxon>Pseudomonadati</taxon>
        <taxon>Pseudomonadota</taxon>
        <taxon>Betaproteobacteria</taxon>
        <taxon>Burkholderiales</taxon>
        <taxon>Comamonadaceae</taxon>
        <taxon>Ramlibacter</taxon>
    </lineage>
</organism>
<dbReference type="PANTHER" id="PTHR45947:SF3">
    <property type="entry name" value="SULFOQUINOVOSYL TRANSFERASE SQD2"/>
    <property type="match status" value="1"/>
</dbReference>
<evidence type="ECO:0000313" key="2">
    <source>
        <dbReference type="EMBL" id="MBK0391972.1"/>
    </source>
</evidence>
<dbReference type="AlphaFoldDB" id="A0A934UQX8"/>
<dbReference type="InterPro" id="IPR050194">
    <property type="entry name" value="Glycosyltransferase_grp1"/>
</dbReference>
<comment type="caution">
    <text evidence="2">The sequence shown here is derived from an EMBL/GenBank/DDBJ whole genome shotgun (WGS) entry which is preliminary data.</text>
</comment>
<dbReference type="InterPro" id="IPR001296">
    <property type="entry name" value="Glyco_trans_1"/>
</dbReference>
<evidence type="ECO:0000313" key="3">
    <source>
        <dbReference type="Proteomes" id="UP000617041"/>
    </source>
</evidence>
<dbReference type="RefSeq" id="WP_200786939.1">
    <property type="nucleotide sequence ID" value="NZ_JAEDAO010000001.1"/>
</dbReference>
<reference evidence="2" key="1">
    <citation type="submission" date="2020-12" db="EMBL/GenBank/DDBJ databases">
        <title>Ramlibacter sp. nov., isolated from a freshwater alga, Cryptomonas.</title>
        <authorList>
            <person name="Kim H.M."/>
            <person name="Jeon C.O."/>
        </authorList>
    </citation>
    <scope>NUCLEOTIDE SEQUENCE</scope>
    <source>
        <strain evidence="2">CrO1</strain>
    </source>
</reference>
<gene>
    <name evidence="2" type="ORF">I8E28_05165</name>
</gene>
<feature type="domain" description="Glycosyl transferase family 1" evidence="1">
    <location>
        <begin position="139"/>
        <end position="301"/>
    </location>
</feature>
<dbReference type="Proteomes" id="UP000617041">
    <property type="component" value="Unassembled WGS sequence"/>
</dbReference>
<protein>
    <submittedName>
        <fullName evidence="2">Glycosyltransferase family 4 protein</fullName>
    </submittedName>
</protein>
<keyword evidence="3" id="KW-1185">Reference proteome</keyword>
<name>A0A934UQX8_9BURK</name>
<accession>A0A934UQX8</accession>
<dbReference type="Gene3D" id="3.40.50.2000">
    <property type="entry name" value="Glycogen Phosphorylase B"/>
    <property type="match status" value="2"/>
</dbReference>
<sequence length="334" mass="37311">MYYVAWQLGAFFKARKLCMGTTFDVVHHITWGTFRYPSFLALLRVPLVFGPVGGGERTPLGLLRGLPLKSKVFEIARAVGIHSARLDPLWRLLISRTFLIACKTEETRACIPAAHQGRAVVHAEIGAEVKPARSSIQSQRPMTILYVGRLVGLKGLHISLHALADLKRHGIAFRFRLVGDGPHRRGLEQLALDLGLRDQVVFEGAVSRQEVDKYYNASDIFLFTSLHDSSGNVITEALSHGLPVVCLSLGGPKYFANDLTGRVIEARNRTFEQIVGDLSKALADLCNQPQLRESCSLGARNRATELSWARQVSSLYRLIEQRLKYRRPVRNFVD</sequence>
<dbReference type="Pfam" id="PF00534">
    <property type="entry name" value="Glycos_transf_1"/>
    <property type="match status" value="1"/>
</dbReference>
<evidence type="ECO:0000259" key="1">
    <source>
        <dbReference type="Pfam" id="PF00534"/>
    </source>
</evidence>
<dbReference type="EMBL" id="JAEDAO010000001">
    <property type="protein sequence ID" value="MBK0391972.1"/>
    <property type="molecule type" value="Genomic_DNA"/>
</dbReference>
<proteinExistence type="predicted"/>
<dbReference type="GO" id="GO:0016757">
    <property type="term" value="F:glycosyltransferase activity"/>
    <property type="evidence" value="ECO:0007669"/>
    <property type="project" value="InterPro"/>
</dbReference>
<dbReference type="PANTHER" id="PTHR45947">
    <property type="entry name" value="SULFOQUINOVOSYL TRANSFERASE SQD2"/>
    <property type="match status" value="1"/>
</dbReference>
<dbReference type="SUPFAM" id="SSF53756">
    <property type="entry name" value="UDP-Glycosyltransferase/glycogen phosphorylase"/>
    <property type="match status" value="1"/>
</dbReference>